<keyword evidence="6" id="KW-0851">Voltage-gated channel</keyword>
<dbReference type="Gene3D" id="3.30.710.10">
    <property type="entry name" value="Potassium Channel Kv1.1, Chain A"/>
    <property type="match status" value="1"/>
</dbReference>
<evidence type="ECO:0000313" key="15">
    <source>
        <dbReference type="EnsemblMetazoa" id="XP_020903699.1"/>
    </source>
</evidence>
<dbReference type="GO" id="GO:0008076">
    <property type="term" value="C:voltage-gated potassium channel complex"/>
    <property type="evidence" value="ECO:0007669"/>
    <property type="project" value="InterPro"/>
</dbReference>
<dbReference type="OrthoDB" id="415460at2759"/>
<accession>A0A913XEZ5</accession>
<feature type="transmembrane region" description="Helical" evidence="12">
    <location>
        <begin position="232"/>
        <end position="255"/>
    </location>
</feature>
<evidence type="ECO:0000256" key="5">
    <source>
        <dbReference type="ARBA" id="ARBA00022826"/>
    </source>
</evidence>
<keyword evidence="11" id="KW-0407">Ion channel</keyword>
<dbReference type="InterPro" id="IPR027359">
    <property type="entry name" value="Volt_channel_dom_sf"/>
</dbReference>
<reference evidence="15" key="1">
    <citation type="submission" date="2022-11" db="UniProtKB">
        <authorList>
            <consortium name="EnsemblMetazoa"/>
        </authorList>
    </citation>
    <scope>IDENTIFICATION</scope>
</reference>
<dbReference type="PANTHER" id="PTHR11537:SF113">
    <property type="entry name" value="POTASSIUM VOLTAGE-GATED CHANNEL PROTEIN SHAKER"/>
    <property type="match status" value="1"/>
</dbReference>
<evidence type="ECO:0000256" key="4">
    <source>
        <dbReference type="ARBA" id="ARBA00022692"/>
    </source>
</evidence>
<dbReference type="FunFam" id="3.30.710.10:FF:000157">
    <property type="entry name" value="Potassium channel"/>
    <property type="match status" value="1"/>
</dbReference>
<protein>
    <recommendedName>
        <fullName evidence="17">Potassium channel</fullName>
    </recommendedName>
</protein>
<dbReference type="SUPFAM" id="SSF81324">
    <property type="entry name" value="Voltage-gated potassium channels"/>
    <property type="match status" value="1"/>
</dbReference>
<dbReference type="InterPro" id="IPR011333">
    <property type="entry name" value="SKP1/BTB/POZ_sf"/>
</dbReference>
<evidence type="ECO:0000256" key="2">
    <source>
        <dbReference type="ARBA" id="ARBA00022448"/>
    </source>
</evidence>
<keyword evidence="2" id="KW-0813">Transport</keyword>
<dbReference type="InterPro" id="IPR005821">
    <property type="entry name" value="Ion_trans_dom"/>
</dbReference>
<feature type="transmembrane region" description="Helical" evidence="12">
    <location>
        <begin position="298"/>
        <end position="317"/>
    </location>
</feature>
<name>A0A913XEZ5_EXADI</name>
<dbReference type="Proteomes" id="UP000887567">
    <property type="component" value="Unplaced"/>
</dbReference>
<evidence type="ECO:0000256" key="8">
    <source>
        <dbReference type="ARBA" id="ARBA00022989"/>
    </source>
</evidence>
<dbReference type="SUPFAM" id="SSF54695">
    <property type="entry name" value="POZ domain"/>
    <property type="match status" value="1"/>
</dbReference>
<dbReference type="PRINTS" id="PR00169">
    <property type="entry name" value="KCHANNEL"/>
</dbReference>
<dbReference type="KEGG" id="epa:110242091"/>
<evidence type="ECO:0000256" key="9">
    <source>
        <dbReference type="ARBA" id="ARBA00023065"/>
    </source>
</evidence>
<evidence type="ECO:0000256" key="3">
    <source>
        <dbReference type="ARBA" id="ARBA00022538"/>
    </source>
</evidence>
<keyword evidence="16" id="KW-1185">Reference proteome</keyword>
<evidence type="ECO:0008006" key="17">
    <source>
        <dbReference type="Google" id="ProtNLM"/>
    </source>
</evidence>
<evidence type="ECO:0000256" key="7">
    <source>
        <dbReference type="ARBA" id="ARBA00022958"/>
    </source>
</evidence>
<keyword evidence="5" id="KW-0631">Potassium channel</keyword>
<organism evidence="15 16">
    <name type="scientific">Exaiptasia diaphana</name>
    <name type="common">Tropical sea anemone</name>
    <name type="synonym">Aiptasia pulchella</name>
    <dbReference type="NCBI Taxonomy" id="2652724"/>
    <lineage>
        <taxon>Eukaryota</taxon>
        <taxon>Metazoa</taxon>
        <taxon>Cnidaria</taxon>
        <taxon>Anthozoa</taxon>
        <taxon>Hexacorallia</taxon>
        <taxon>Actiniaria</taxon>
        <taxon>Aiptasiidae</taxon>
        <taxon>Exaiptasia</taxon>
    </lineage>
</organism>
<evidence type="ECO:0000313" key="16">
    <source>
        <dbReference type="Proteomes" id="UP000887567"/>
    </source>
</evidence>
<keyword evidence="4 12" id="KW-0812">Transmembrane</keyword>
<feature type="domain" description="Ion transport" evidence="13">
    <location>
        <begin position="196"/>
        <end position="383"/>
    </location>
</feature>
<evidence type="ECO:0000256" key="10">
    <source>
        <dbReference type="ARBA" id="ARBA00023136"/>
    </source>
</evidence>
<dbReference type="GO" id="GO:0051260">
    <property type="term" value="P:protein homooligomerization"/>
    <property type="evidence" value="ECO:0007669"/>
    <property type="project" value="InterPro"/>
</dbReference>
<dbReference type="Gene3D" id="1.10.287.70">
    <property type="match status" value="1"/>
</dbReference>
<dbReference type="GO" id="GO:0001508">
    <property type="term" value="P:action potential"/>
    <property type="evidence" value="ECO:0007669"/>
    <property type="project" value="TreeGrafter"/>
</dbReference>
<dbReference type="Pfam" id="PF00520">
    <property type="entry name" value="Ion_trans"/>
    <property type="match status" value="1"/>
</dbReference>
<comment type="subcellular location">
    <subcellularLocation>
        <location evidence="1">Membrane</location>
        <topology evidence="1">Multi-pass membrane protein</topology>
    </subcellularLocation>
</comment>
<dbReference type="PANTHER" id="PTHR11537">
    <property type="entry name" value="VOLTAGE-GATED POTASSIUM CHANNEL"/>
    <property type="match status" value="1"/>
</dbReference>
<keyword evidence="3" id="KW-0633">Potassium transport</keyword>
<evidence type="ECO:0000259" key="14">
    <source>
        <dbReference type="Pfam" id="PF02214"/>
    </source>
</evidence>
<sequence>MNYSPSFSYHDEKTTPQRERVRINVSGEMFETFEDTLARYPSTLLGSKTKRSQYFNSKRSEYCFNRDRAVFNSILFYYQSPGILSKPETVSYEIFFKETAFFELETDCMGKTDPTAKWHYTSQRRKRTLRGRIWQSLENPRSSAERLVNKLSGLITLLSLAALCWDTIPEVRKVNPHQNNNTVVHMGNFNDNAKPFYNGHQFWFLTESIFSGWFTIEYFARLATAPKTIPFLTSFSAVVDLLSILPFYVTLALRFSTQNTGYIPLLRVSRLVRILKLKRYSTSVRLLFETIGDSYQELQVFFLCLVFITVIMSSAIYQIEGMGEHSQFISIPDVFWYSFVTLSSVGYGDYVPRTEFGKVIGAVFCVSGVVVIFCFSPVLFAKFRRCRYRLFKEQLELQIYRDELDKIYNQNITEKKRESHGIKRK</sequence>
<dbReference type="InterPro" id="IPR028325">
    <property type="entry name" value="VG_K_chnl"/>
</dbReference>
<proteinExistence type="predicted"/>
<dbReference type="Pfam" id="PF02214">
    <property type="entry name" value="BTB_2"/>
    <property type="match status" value="1"/>
</dbReference>
<keyword evidence="8 12" id="KW-1133">Transmembrane helix</keyword>
<evidence type="ECO:0000256" key="1">
    <source>
        <dbReference type="ARBA" id="ARBA00004141"/>
    </source>
</evidence>
<dbReference type="GeneID" id="110242091"/>
<dbReference type="Gene3D" id="1.20.120.350">
    <property type="entry name" value="Voltage-gated potassium channels. Chain C"/>
    <property type="match status" value="1"/>
</dbReference>
<dbReference type="FunFam" id="1.10.287.70:FF:000028">
    <property type="entry name" value="potassium voltage-gated channel subfamily D member 3"/>
    <property type="match status" value="1"/>
</dbReference>
<evidence type="ECO:0000256" key="12">
    <source>
        <dbReference type="SAM" id="Phobius"/>
    </source>
</evidence>
<dbReference type="OMA" id="IPDVFWY"/>
<dbReference type="InterPro" id="IPR003131">
    <property type="entry name" value="T1-type_BTB"/>
</dbReference>
<dbReference type="AlphaFoldDB" id="A0A913XEZ5"/>
<evidence type="ECO:0000256" key="6">
    <source>
        <dbReference type="ARBA" id="ARBA00022882"/>
    </source>
</evidence>
<evidence type="ECO:0000259" key="13">
    <source>
        <dbReference type="Pfam" id="PF00520"/>
    </source>
</evidence>
<feature type="transmembrane region" description="Helical" evidence="12">
    <location>
        <begin position="359"/>
        <end position="381"/>
    </location>
</feature>
<evidence type="ECO:0000256" key="11">
    <source>
        <dbReference type="ARBA" id="ARBA00023303"/>
    </source>
</evidence>
<dbReference type="EnsemblMetazoa" id="XM_021048040.2">
    <property type="protein sequence ID" value="XP_020903699.1"/>
    <property type="gene ID" value="LOC110242091"/>
</dbReference>
<keyword evidence="9" id="KW-0406">Ion transport</keyword>
<dbReference type="RefSeq" id="XP_020903699.1">
    <property type="nucleotide sequence ID" value="XM_021048040.2"/>
</dbReference>
<dbReference type="GO" id="GO:0005251">
    <property type="term" value="F:delayed rectifier potassium channel activity"/>
    <property type="evidence" value="ECO:0007669"/>
    <property type="project" value="TreeGrafter"/>
</dbReference>
<keyword evidence="7" id="KW-0630">Potassium</keyword>
<feature type="domain" description="Potassium channel tetramerisation-type BTB" evidence="14">
    <location>
        <begin position="21"/>
        <end position="109"/>
    </location>
</feature>
<keyword evidence="10 12" id="KW-0472">Membrane</keyword>